<dbReference type="InterPro" id="IPR021513">
    <property type="entry name" value="Phage_RSL1_Orf186"/>
</dbReference>
<comment type="caution">
    <text evidence="1">The sequence shown here is derived from an EMBL/GenBank/DDBJ whole genome shotgun (WGS) entry which is preliminary data.</text>
</comment>
<evidence type="ECO:0000313" key="2">
    <source>
        <dbReference type="Proteomes" id="UP000179069"/>
    </source>
</evidence>
<organism evidence="1 2">
    <name type="scientific">Candidatus Chisholmbacteria bacterium RIFCSPHIGHO2_01_FULL_49_18</name>
    <dbReference type="NCBI Taxonomy" id="1797590"/>
    <lineage>
        <taxon>Bacteria</taxon>
        <taxon>Candidatus Chisholmiibacteriota</taxon>
    </lineage>
</organism>
<name>A0A1G1VPA4_9BACT</name>
<accession>A0A1G1VPA4</accession>
<gene>
    <name evidence="1" type="ORF">A2785_04210</name>
</gene>
<dbReference type="Pfam" id="PF11373">
    <property type="entry name" value="DUF3175"/>
    <property type="match status" value="1"/>
</dbReference>
<dbReference type="EMBL" id="MHCI01000005">
    <property type="protein sequence ID" value="OGY17229.1"/>
    <property type="molecule type" value="Genomic_DNA"/>
</dbReference>
<evidence type="ECO:0000313" key="1">
    <source>
        <dbReference type="EMBL" id="OGY17229.1"/>
    </source>
</evidence>
<proteinExistence type="predicted"/>
<dbReference type="Proteomes" id="UP000179069">
    <property type="component" value="Unassembled WGS sequence"/>
</dbReference>
<protein>
    <recommendedName>
        <fullName evidence="3">DUF3175 domain-containing protein</fullName>
    </recommendedName>
</protein>
<dbReference type="AlphaFoldDB" id="A0A1G1VPA4"/>
<reference evidence="1 2" key="1">
    <citation type="journal article" date="2016" name="Nat. Commun.">
        <title>Thousands of microbial genomes shed light on interconnected biogeochemical processes in an aquifer system.</title>
        <authorList>
            <person name="Anantharaman K."/>
            <person name="Brown C.T."/>
            <person name="Hug L.A."/>
            <person name="Sharon I."/>
            <person name="Castelle C.J."/>
            <person name="Probst A.J."/>
            <person name="Thomas B.C."/>
            <person name="Singh A."/>
            <person name="Wilkins M.J."/>
            <person name="Karaoz U."/>
            <person name="Brodie E.L."/>
            <person name="Williams K.H."/>
            <person name="Hubbard S.S."/>
            <person name="Banfield J.F."/>
        </authorList>
    </citation>
    <scope>NUCLEOTIDE SEQUENCE [LARGE SCALE GENOMIC DNA]</scope>
</reference>
<sequence length="90" mass="10401">MVRKNWSKDVMQRSNALDLEAVVFTWDDPKTIAASLKRSALTSTRRKTEPFGSAMSMLNFYINRAGRNLPEDRKLILIQAKKELRTLFGR</sequence>
<evidence type="ECO:0008006" key="3">
    <source>
        <dbReference type="Google" id="ProtNLM"/>
    </source>
</evidence>